<dbReference type="GO" id="GO:0017168">
    <property type="term" value="F:5-oxoprolinase (ATP-hydrolyzing) activity"/>
    <property type="evidence" value="ECO:0007669"/>
    <property type="project" value="TreeGrafter"/>
</dbReference>
<reference evidence="3" key="1">
    <citation type="submission" date="2020-05" db="EMBL/GenBank/DDBJ databases">
        <authorList>
            <person name="Chiriac C."/>
            <person name="Salcher M."/>
            <person name="Ghai R."/>
            <person name="Kavagutti S V."/>
        </authorList>
    </citation>
    <scope>NUCLEOTIDE SEQUENCE</scope>
</reference>
<proteinExistence type="predicted"/>
<dbReference type="GO" id="GO:0005829">
    <property type="term" value="C:cytosol"/>
    <property type="evidence" value="ECO:0007669"/>
    <property type="project" value="TreeGrafter"/>
</dbReference>
<dbReference type="InterPro" id="IPR008040">
    <property type="entry name" value="Hydant_A_N"/>
</dbReference>
<accession>A0A6J6PKQ3</accession>
<evidence type="ECO:0000259" key="1">
    <source>
        <dbReference type="Pfam" id="PF01968"/>
    </source>
</evidence>
<dbReference type="PANTHER" id="PTHR11365:SF2">
    <property type="entry name" value="5-OXOPROLINASE"/>
    <property type="match status" value="1"/>
</dbReference>
<feature type="domain" description="Hydantoinase A/oxoprolinase" evidence="1">
    <location>
        <begin position="188"/>
        <end position="321"/>
    </location>
</feature>
<name>A0A6J6PKQ3_9ZZZZ</name>
<evidence type="ECO:0000259" key="2">
    <source>
        <dbReference type="Pfam" id="PF05378"/>
    </source>
</evidence>
<dbReference type="SUPFAM" id="SSF53067">
    <property type="entry name" value="Actin-like ATPase domain"/>
    <property type="match status" value="1"/>
</dbReference>
<dbReference type="GO" id="GO:0006749">
    <property type="term" value="P:glutathione metabolic process"/>
    <property type="evidence" value="ECO:0007669"/>
    <property type="project" value="TreeGrafter"/>
</dbReference>
<dbReference type="InterPro" id="IPR002821">
    <property type="entry name" value="Hydantoinase_A"/>
</dbReference>
<organism evidence="3">
    <name type="scientific">freshwater metagenome</name>
    <dbReference type="NCBI Taxonomy" id="449393"/>
    <lineage>
        <taxon>unclassified sequences</taxon>
        <taxon>metagenomes</taxon>
        <taxon>ecological metagenomes</taxon>
    </lineage>
</organism>
<dbReference type="EMBL" id="CAEZXM010000231">
    <property type="protein sequence ID" value="CAB4700100.1"/>
    <property type="molecule type" value="Genomic_DNA"/>
</dbReference>
<dbReference type="Pfam" id="PF05378">
    <property type="entry name" value="Hydant_A_N"/>
    <property type="match status" value="1"/>
</dbReference>
<dbReference type="InterPro" id="IPR045079">
    <property type="entry name" value="Oxoprolinase-like"/>
</dbReference>
<dbReference type="PANTHER" id="PTHR11365">
    <property type="entry name" value="5-OXOPROLINASE RELATED"/>
    <property type="match status" value="1"/>
</dbReference>
<dbReference type="AlphaFoldDB" id="A0A6J6PKQ3"/>
<dbReference type="Pfam" id="PF01968">
    <property type="entry name" value="Hydantoinase_A"/>
    <property type="match status" value="1"/>
</dbReference>
<dbReference type="InterPro" id="IPR043129">
    <property type="entry name" value="ATPase_NBD"/>
</dbReference>
<sequence>MTISLGIDTGGTYTDAVLFDDANGVIAKAKALTTRHDLALGIAAAVGTVLANAEVPSADIALVSLSTTLATNALVEGRGGRVALVFIGFDAGDAERAGLAEALHGDPLIRIAGGHNPHGDSLALLDMAALEREVAAIAPTVTGFAVTAQFATRNPAHEIAARDYIVAATGLPVTCGHELSAKLDGPRRALTSVLNARLIGLISGLIAAAQGIMAQHQIDAPLMVVRGDGALMSAAVAKTRPIETILSGPAASLIGASYLTHLPDAIISDVGGTTTDVAMLERGVPRLDDRGATVGGFRTMVEAVAMTTVGLGGDSEVLIANAGMTAGLHLGPRRVVPICLAAVQYPDVVHRALDIQLTHELAHDYDARFVLPLGDAGASDIGLSDGETELLVRAKQGAATVSSLVRSHADSSRLARLVTRGLVMMAAFTPTDASHVLGDYVAFDQLAAHKAATLMARQRSAMGKAVADGPIEFSRWVVNTLERQSAETLLDVALARDGFEGSSLSRHALVAASLDGRKGVVDVSVALTMPVIGLGASAALYYPAVASLLRVQGFVPADADVANAIGAVVGRVRVHADVYVSQPERGRFRVHHPDSSSDVNTMAEALDAAESIARSEALANATQAGADAAEVSVSHVLNIAHVEGEELFVDGTVTAVASGRPAVAH</sequence>
<protein>
    <submittedName>
        <fullName evidence="3">Unannotated protein</fullName>
    </submittedName>
</protein>
<gene>
    <name evidence="3" type="ORF">UFOPK2366_01227</name>
</gene>
<evidence type="ECO:0000313" key="3">
    <source>
        <dbReference type="EMBL" id="CAB4700100.1"/>
    </source>
</evidence>
<feature type="domain" description="Hydantoinase/oxoprolinase N-terminal" evidence="2">
    <location>
        <begin position="5"/>
        <end position="165"/>
    </location>
</feature>